<evidence type="ECO:0000313" key="9">
    <source>
        <dbReference type="EMBL" id="MBB1126651.1"/>
    </source>
</evidence>
<dbReference type="EMBL" id="JABVCQ010000023">
    <property type="protein sequence ID" value="MBB1126651.1"/>
    <property type="molecule type" value="Genomic_DNA"/>
</dbReference>
<dbReference type="CDD" id="cd11614">
    <property type="entry name" value="SAF_CpaB_FlgA_like"/>
    <property type="match status" value="1"/>
</dbReference>
<dbReference type="InterPro" id="IPR013974">
    <property type="entry name" value="SAF"/>
</dbReference>
<feature type="domain" description="SAF" evidence="8">
    <location>
        <begin position="119"/>
        <end position="181"/>
    </location>
</feature>
<dbReference type="Proteomes" id="UP000548632">
    <property type="component" value="Unassembled WGS sequence"/>
</dbReference>
<comment type="subcellular location">
    <subcellularLocation>
        <location evidence="1 7">Periplasm</location>
    </subcellularLocation>
</comment>
<keyword evidence="10" id="KW-1185">Reference proteome</keyword>
<dbReference type="InterPro" id="IPR041231">
    <property type="entry name" value="FlgA_N"/>
</dbReference>
<keyword evidence="9" id="KW-0282">Flagellum</keyword>
<dbReference type="AlphaFoldDB" id="A0A839HDD6"/>
<keyword evidence="7" id="KW-1005">Bacterial flagellum biogenesis</keyword>
<sequence>MRISFSQRAWRWRTFGMACLLACLCHTSTAQVFESTDNIARTARTFLADEMQRRYPNHTVQVEVDPLDARLQFAQCDHAVRAELAPGSHKRGGNVSVRVFCTEPTRWSVFVPSRVTIFGQVLVVARPLARSQRITAADVQLEQRDVSVLPNGYFDTPSAVLGLQTKRVLVPGQVLNSGQLMPPLLIKRGQLVTLRAGAGGVHVDMQGEALADGSLGQRIQARNQSSRRVVEGVIIADGIIEVAQ</sequence>
<dbReference type="SMART" id="SM00858">
    <property type="entry name" value="SAF"/>
    <property type="match status" value="1"/>
</dbReference>
<dbReference type="GO" id="GO:0042597">
    <property type="term" value="C:periplasmic space"/>
    <property type="evidence" value="ECO:0007669"/>
    <property type="project" value="UniProtKB-SubCell"/>
</dbReference>
<dbReference type="NCBIfam" id="TIGR03170">
    <property type="entry name" value="flgA_cterm"/>
    <property type="match status" value="1"/>
</dbReference>
<comment type="function">
    <text evidence="6 7">Involved in the assembly process of the P-ring formation. It may associate with FlgF on the rod constituting a structure essential for the P-ring assembly or may act as a modulator protein for the P-ring assembly.</text>
</comment>
<proteinExistence type="inferred from homology"/>
<dbReference type="Gene3D" id="2.30.30.760">
    <property type="match status" value="1"/>
</dbReference>
<evidence type="ECO:0000259" key="8">
    <source>
        <dbReference type="SMART" id="SM00858"/>
    </source>
</evidence>
<keyword evidence="9" id="KW-0966">Cell projection</keyword>
<feature type="signal peptide" evidence="7">
    <location>
        <begin position="1"/>
        <end position="30"/>
    </location>
</feature>
<keyword evidence="4 7" id="KW-0732">Signal</keyword>
<evidence type="ECO:0000256" key="3">
    <source>
        <dbReference type="ARBA" id="ARBA00014754"/>
    </source>
</evidence>
<evidence type="ECO:0000313" key="10">
    <source>
        <dbReference type="Proteomes" id="UP000548632"/>
    </source>
</evidence>
<evidence type="ECO:0000256" key="6">
    <source>
        <dbReference type="ARBA" id="ARBA00025643"/>
    </source>
</evidence>
<dbReference type="InterPro" id="IPR039246">
    <property type="entry name" value="Flagellar_FlgA"/>
</dbReference>
<evidence type="ECO:0000256" key="1">
    <source>
        <dbReference type="ARBA" id="ARBA00004418"/>
    </source>
</evidence>
<accession>A0A839HDD6</accession>
<comment type="similarity">
    <text evidence="2 7">Belongs to the FlgA family.</text>
</comment>
<feature type="chain" id="PRO_5033095472" description="Flagella basal body P-ring formation protein FlgA" evidence="7">
    <location>
        <begin position="31"/>
        <end position="244"/>
    </location>
</feature>
<evidence type="ECO:0000256" key="5">
    <source>
        <dbReference type="ARBA" id="ARBA00022764"/>
    </source>
</evidence>
<dbReference type="InterPro" id="IPR017585">
    <property type="entry name" value="SAF_FlgA"/>
</dbReference>
<evidence type="ECO:0000256" key="4">
    <source>
        <dbReference type="ARBA" id="ARBA00022729"/>
    </source>
</evidence>
<reference evidence="9 10" key="1">
    <citation type="journal article" date="2020" name="Arch. Microbiol.">
        <title>The genome sequence of the giant phototrophic gammaproteobacterium Thiospirillum jenense gives insight into its physiological properties and phylogenetic relationships.</title>
        <authorList>
            <person name="Imhoff J.F."/>
            <person name="Meyer T.E."/>
            <person name="Kyndt J.A."/>
        </authorList>
    </citation>
    <scope>NUCLEOTIDE SEQUENCE [LARGE SCALE GENOMIC DNA]</scope>
    <source>
        <strain evidence="9 10">DSM 216</strain>
    </source>
</reference>
<dbReference type="Pfam" id="PF17656">
    <property type="entry name" value="ChapFlgA_N"/>
    <property type="match status" value="1"/>
</dbReference>
<evidence type="ECO:0000256" key="2">
    <source>
        <dbReference type="ARBA" id="ARBA00010474"/>
    </source>
</evidence>
<dbReference type="Gene3D" id="3.90.1210.10">
    <property type="entry name" value="Antifreeze-like/N-acetylneuraminic acid synthase C-terminal domain"/>
    <property type="match status" value="1"/>
</dbReference>
<dbReference type="PANTHER" id="PTHR36307">
    <property type="entry name" value="FLAGELLA BASAL BODY P-RING FORMATION PROTEIN FLGA"/>
    <property type="match status" value="1"/>
</dbReference>
<keyword evidence="9" id="KW-0969">Cilium</keyword>
<gene>
    <name evidence="9" type="primary">flgA</name>
    <name evidence="9" type="ORF">HUK38_10480</name>
</gene>
<protein>
    <recommendedName>
        <fullName evidence="3 7">Flagella basal body P-ring formation protein FlgA</fullName>
    </recommendedName>
</protein>
<dbReference type="PANTHER" id="PTHR36307:SF1">
    <property type="entry name" value="FLAGELLA BASAL BODY P-RING FORMATION PROTEIN FLGA"/>
    <property type="match status" value="1"/>
</dbReference>
<evidence type="ECO:0000256" key="7">
    <source>
        <dbReference type="RuleBase" id="RU362063"/>
    </source>
</evidence>
<name>A0A839HDD6_9GAMM</name>
<comment type="caution">
    <text evidence="9">The sequence shown here is derived from an EMBL/GenBank/DDBJ whole genome shotgun (WGS) entry which is preliminary data.</text>
</comment>
<keyword evidence="5 7" id="KW-0574">Periplasm</keyword>
<dbReference type="GO" id="GO:0044780">
    <property type="term" value="P:bacterial-type flagellum assembly"/>
    <property type="evidence" value="ECO:0007669"/>
    <property type="project" value="InterPro"/>
</dbReference>
<organism evidence="9 10">
    <name type="scientific">Thiospirillum jenense</name>
    <dbReference type="NCBI Taxonomy" id="1653858"/>
    <lineage>
        <taxon>Bacteria</taxon>
        <taxon>Pseudomonadati</taxon>
        <taxon>Pseudomonadota</taxon>
        <taxon>Gammaproteobacteria</taxon>
        <taxon>Chromatiales</taxon>
        <taxon>Chromatiaceae</taxon>
        <taxon>Thiospirillum</taxon>
    </lineage>
</organism>
<dbReference type="Pfam" id="PF13144">
    <property type="entry name" value="ChapFlgA"/>
    <property type="match status" value="1"/>
</dbReference>